<evidence type="ECO:0008006" key="3">
    <source>
        <dbReference type="Google" id="ProtNLM"/>
    </source>
</evidence>
<accession>A0A5J4KI58</accession>
<evidence type="ECO:0000313" key="1">
    <source>
        <dbReference type="EMBL" id="GER85859.1"/>
    </source>
</evidence>
<proteinExistence type="predicted"/>
<evidence type="ECO:0000313" key="2">
    <source>
        <dbReference type="Proteomes" id="UP000326912"/>
    </source>
</evidence>
<name>A0A5J4KI58_9CHLR</name>
<sequence>MMPAFTQQNIHKHMTVYSSDNSKLGHVGDVYEDSFLVHKGFIFTKDSYIPYSAIEQVDKDTVRLTFSADEAAAKEWHKRPDYEDHLGDPTQLFYDRGHGVHDPFDETNPE</sequence>
<dbReference type="Pfam" id="PF09939">
    <property type="entry name" value="DUF2171"/>
    <property type="match status" value="1"/>
</dbReference>
<dbReference type="EMBL" id="BKZW01000001">
    <property type="protein sequence ID" value="GER85859.1"/>
    <property type="molecule type" value="Genomic_DNA"/>
</dbReference>
<dbReference type="RefSeq" id="WP_151754083.1">
    <property type="nucleotide sequence ID" value="NZ_BKZW01000001.1"/>
</dbReference>
<dbReference type="Proteomes" id="UP000326912">
    <property type="component" value="Unassembled WGS sequence"/>
</dbReference>
<protein>
    <recommendedName>
        <fullName evidence="3">PRC-barrel domain-containing protein</fullName>
    </recommendedName>
</protein>
<dbReference type="InterPro" id="IPR018684">
    <property type="entry name" value="DUF2171"/>
</dbReference>
<dbReference type="SUPFAM" id="SSF50346">
    <property type="entry name" value="PRC-barrel domain"/>
    <property type="match status" value="1"/>
</dbReference>
<gene>
    <name evidence="1" type="ORF">KDW_00210</name>
</gene>
<organism evidence="1 2">
    <name type="scientific">Dictyobacter vulcani</name>
    <dbReference type="NCBI Taxonomy" id="2607529"/>
    <lineage>
        <taxon>Bacteria</taxon>
        <taxon>Bacillati</taxon>
        <taxon>Chloroflexota</taxon>
        <taxon>Ktedonobacteria</taxon>
        <taxon>Ktedonobacterales</taxon>
        <taxon>Dictyobacteraceae</taxon>
        <taxon>Dictyobacter</taxon>
    </lineage>
</organism>
<dbReference type="AlphaFoldDB" id="A0A5J4KI58"/>
<keyword evidence="2" id="KW-1185">Reference proteome</keyword>
<comment type="caution">
    <text evidence="1">The sequence shown here is derived from an EMBL/GenBank/DDBJ whole genome shotgun (WGS) entry which is preliminary data.</text>
</comment>
<dbReference type="InterPro" id="IPR011033">
    <property type="entry name" value="PRC_barrel-like_sf"/>
</dbReference>
<reference evidence="1 2" key="1">
    <citation type="submission" date="2019-10" db="EMBL/GenBank/DDBJ databases">
        <title>Dictyobacter vulcani sp. nov., within the class Ktedonobacteria, isolated from soil of volcanic Mt. Zao.</title>
        <authorList>
            <person name="Zheng Y."/>
            <person name="Wang C.M."/>
            <person name="Sakai Y."/>
            <person name="Abe K."/>
            <person name="Yokota A."/>
            <person name="Yabe S."/>
        </authorList>
    </citation>
    <scope>NUCLEOTIDE SEQUENCE [LARGE SCALE GENOMIC DNA]</scope>
    <source>
        <strain evidence="1 2">W12</strain>
    </source>
</reference>